<sequence length="57" mass="6774">MSEFLKSRSAGAVFETLITLVHSSNLFPIPHYGLNFIQRWRRRRHQSGDPRRSGWEF</sequence>
<protein>
    <submittedName>
        <fullName evidence="1">Uncharacterized protein</fullName>
    </submittedName>
</protein>
<organism evidence="1 2">
    <name type="scientific">Brassica cretica</name>
    <name type="common">Mustard</name>
    <dbReference type="NCBI Taxonomy" id="69181"/>
    <lineage>
        <taxon>Eukaryota</taxon>
        <taxon>Viridiplantae</taxon>
        <taxon>Streptophyta</taxon>
        <taxon>Embryophyta</taxon>
        <taxon>Tracheophyta</taxon>
        <taxon>Spermatophyta</taxon>
        <taxon>Magnoliopsida</taxon>
        <taxon>eudicotyledons</taxon>
        <taxon>Gunneridae</taxon>
        <taxon>Pentapetalae</taxon>
        <taxon>rosids</taxon>
        <taxon>malvids</taxon>
        <taxon>Brassicales</taxon>
        <taxon>Brassicaceae</taxon>
        <taxon>Brassiceae</taxon>
        <taxon>Brassica</taxon>
    </lineage>
</organism>
<dbReference type="AlphaFoldDB" id="A0A8S9NZ21"/>
<gene>
    <name evidence="1" type="ORF">F2Q69_00002040</name>
</gene>
<dbReference type="EMBL" id="QGKX02001521">
    <property type="protein sequence ID" value="KAF3506277.1"/>
    <property type="molecule type" value="Genomic_DNA"/>
</dbReference>
<proteinExistence type="predicted"/>
<reference evidence="1" key="1">
    <citation type="submission" date="2019-12" db="EMBL/GenBank/DDBJ databases">
        <title>Genome sequencing and annotation of Brassica cretica.</title>
        <authorList>
            <person name="Studholme D.J."/>
            <person name="Sarris P."/>
        </authorList>
    </citation>
    <scope>NUCLEOTIDE SEQUENCE</scope>
    <source>
        <strain evidence="1">PFS-109/04</strain>
        <tissue evidence="1">Leaf</tissue>
    </source>
</reference>
<evidence type="ECO:0000313" key="2">
    <source>
        <dbReference type="Proteomes" id="UP000712600"/>
    </source>
</evidence>
<accession>A0A8S9NZ21</accession>
<comment type="caution">
    <text evidence="1">The sequence shown here is derived from an EMBL/GenBank/DDBJ whole genome shotgun (WGS) entry which is preliminary data.</text>
</comment>
<evidence type="ECO:0000313" key="1">
    <source>
        <dbReference type="EMBL" id="KAF3506277.1"/>
    </source>
</evidence>
<dbReference type="Proteomes" id="UP000712600">
    <property type="component" value="Unassembled WGS sequence"/>
</dbReference>
<name>A0A8S9NZ21_BRACR</name>